<dbReference type="CDD" id="cd20628">
    <property type="entry name" value="CYP4"/>
    <property type="match status" value="1"/>
</dbReference>
<dbReference type="InterPro" id="IPR001128">
    <property type="entry name" value="Cyt_P450"/>
</dbReference>
<dbReference type="InterPro" id="IPR036396">
    <property type="entry name" value="Cyt_P450_sf"/>
</dbReference>
<comment type="cofactor">
    <cofactor evidence="8">
        <name>heme</name>
        <dbReference type="ChEBI" id="CHEBI:30413"/>
    </cofactor>
</comment>
<keyword evidence="9" id="KW-1133">Transmembrane helix</keyword>
<dbReference type="PANTHER" id="PTHR11010:SF105">
    <property type="entry name" value="PEPTIDASE S28-RELATED"/>
    <property type="match status" value="1"/>
</dbReference>
<dbReference type="EMBL" id="JPKZ01002896">
    <property type="protein sequence ID" value="KHN74592.1"/>
    <property type="molecule type" value="Genomic_DNA"/>
</dbReference>
<keyword evidence="8" id="KW-0408">Iron</keyword>
<accession>A0A0B2UZS4</accession>
<keyword evidence="3 10" id="KW-0645">Protease</keyword>
<feature type="binding site" description="axial binding residue" evidence="8">
    <location>
        <position position="501"/>
    </location>
    <ligand>
        <name>heme</name>
        <dbReference type="ChEBI" id="CHEBI:30413"/>
    </ligand>
    <ligandPart>
        <name>Fe</name>
        <dbReference type="ChEBI" id="CHEBI:18248"/>
    </ligandPart>
</feature>
<feature type="transmembrane region" description="Helical" evidence="9">
    <location>
        <begin position="27"/>
        <end position="45"/>
    </location>
</feature>
<feature type="transmembrane region" description="Helical" evidence="9">
    <location>
        <begin position="52"/>
        <end position="73"/>
    </location>
</feature>
<dbReference type="SUPFAM" id="SSF48264">
    <property type="entry name" value="Cytochrome P450"/>
    <property type="match status" value="1"/>
</dbReference>
<feature type="non-terminal residue" evidence="10">
    <location>
        <position position="1"/>
    </location>
</feature>
<keyword evidence="8" id="KW-0479">Metal-binding</keyword>
<evidence type="ECO:0000256" key="1">
    <source>
        <dbReference type="ARBA" id="ARBA00010617"/>
    </source>
</evidence>
<dbReference type="GO" id="GO:0020037">
    <property type="term" value="F:heme binding"/>
    <property type="evidence" value="ECO:0007669"/>
    <property type="project" value="InterPro"/>
</dbReference>
<evidence type="ECO:0000313" key="11">
    <source>
        <dbReference type="Proteomes" id="UP000031036"/>
    </source>
</evidence>
<dbReference type="GO" id="GO:0008239">
    <property type="term" value="F:dipeptidyl-peptidase activity"/>
    <property type="evidence" value="ECO:0007669"/>
    <property type="project" value="TreeGrafter"/>
</dbReference>
<dbReference type="GO" id="GO:0070008">
    <property type="term" value="F:serine-type exopeptidase activity"/>
    <property type="evidence" value="ECO:0007669"/>
    <property type="project" value="InterPro"/>
</dbReference>
<dbReference type="InterPro" id="IPR029058">
    <property type="entry name" value="AB_hydrolase_fold"/>
</dbReference>
<dbReference type="PROSITE" id="PS00086">
    <property type="entry name" value="CYTOCHROME_P450"/>
    <property type="match status" value="1"/>
</dbReference>
<keyword evidence="9" id="KW-0812">Transmembrane</keyword>
<dbReference type="OMA" id="DVHIMRA"/>
<keyword evidence="11" id="KW-1185">Reference proteome</keyword>
<dbReference type="Gene3D" id="1.20.120.980">
    <property type="entry name" value="Serine carboxypeptidase S28, SKS domain"/>
    <property type="match status" value="2"/>
</dbReference>
<dbReference type="InterPro" id="IPR002401">
    <property type="entry name" value="Cyt_P450_E_grp-I"/>
</dbReference>
<dbReference type="GO" id="GO:0016705">
    <property type="term" value="F:oxidoreductase activity, acting on paired donors, with incorporation or reduction of molecular oxygen"/>
    <property type="evidence" value="ECO:0007669"/>
    <property type="project" value="InterPro"/>
</dbReference>
<dbReference type="GO" id="GO:0005506">
    <property type="term" value="F:iron ion binding"/>
    <property type="evidence" value="ECO:0007669"/>
    <property type="project" value="InterPro"/>
</dbReference>
<evidence type="ECO:0000313" key="10">
    <source>
        <dbReference type="EMBL" id="KHN74592.1"/>
    </source>
</evidence>
<evidence type="ECO:0000256" key="3">
    <source>
        <dbReference type="ARBA" id="ARBA00022670"/>
    </source>
</evidence>
<keyword evidence="6" id="KW-0503">Monooxygenase</keyword>
<dbReference type="Pfam" id="PF05577">
    <property type="entry name" value="Peptidase_S28"/>
    <property type="match status" value="2"/>
</dbReference>
<dbReference type="Pfam" id="PF00067">
    <property type="entry name" value="p450"/>
    <property type="match status" value="1"/>
</dbReference>
<dbReference type="FunFam" id="1.20.120.980:FF:000003">
    <property type="entry name" value="Serine protease 16"/>
    <property type="match status" value="2"/>
</dbReference>
<sequence>QLSRIVSFCCTYIETTLYENNKFFSNFTYLLILCNSVNVLVGMLWTDGMLSMAVLVELSLFVVLAFFCYARFWPYIAELRRRLKHASNIAGPRATPLFGNALQLSKQPSEFLEQMLELANETVKSGEHLMRLWIADRLVVFPLDGEALKPILESSTEIVKGRDYDFFRPWLGDGILTSTGEKWKARRKMLTPAFHFKILQEFIAVFAIESQILVNQFDHYADAEREIDILPFVKRCALDIICSTAMGVKVNAQTEHDSPYVNAVEQISHLGFEYSMNPLYWIQPLWYATGKARQTDDAIKILKNFTQKVIRERRANYSNRTKWDEHGKRRMAFLDMLLTMQHDNKLSDEDIQEEVDTFMFAGHDTTSSGIGWTLWCLATHPDVQDKVIEEVDSVFGKGDDKLHLTMQMLQELKYLERCIKETMRLFAPVPFVQRQLQNDIVICGKTVPRGTNCMISPILVHRNTKVFPKADIFDADNFLQERISERHPYSYIPFSAGPRNCIGQKFALLEEKVVVASILRKFSLKSNLKLIENRCGSQVTLRPEQAFEMGTSWLAVFTLMIATVNEAAAHGARSGSRLPYLIMGRPPHGLRPSPLTTEQMNRANYAVPNATFDQLVDHFNATDTRKWSQRYYYNLKFYQAGGPIFLMLGGESPEEGGWSVLETLPYIQWAKTHHAAIYDLEHRFYGKSRPFPTQSVDNLKYLNSRQAIEDAADFISYINKQNNYVNPKWIVFGGSYSGALAAWLRSKHPELVTGAVSSSGPVETKLDFVEYLEVVQNSLRSYDAACADAVQQGFTQMSELVWTPEGRSRLSQTFVLQPKLEETQLRYKDIDNFFATIYGYFQSAVQYSGDNSGVYAIGGGIPEVCKIMTNGTVGGYLDRIHQAIVYLTELRGEKFTSTGIDYDGMIAQLKVETYDESGSSAADRSWVWQTCTELGYFQTTDLGHNIFGSVTPLNLFVDICTDTFGPAYTVDVIERSIHETRKYFGGRDHFRGTNVVFPNGDIDPWHALGLYSHMEPSIVPILIHGTAHCADMYSPRPQDLPSLDEARKTIESNIKKWLYGTQSVKDSANVAKLVEQRSHLSKLKPFVSRLKPAPLKPYQEEIKAAEKIPEHLPKFFRGRPLRGFLIDPPAPYEFKEYPDGFIAGNITMPVDHFDATNTNTFDQRYWRNPQYAQPDGPHFLLIGGESTANIKWVTNPDVHIMRAARKFGATRYWRNPQYAQPDGPHFLLIGGESTANIKWVTNPDVHIMRAARKFGATVYMLEHRYYGYSWPTPDQSTENLKWLTAQQAMADLAQFILTINKRYDLKNPKWITFGGSYPGMLSAWFRQFYPELTVGALASSAPIEAKVDFYEYLMVVENALRVFNAECATNVKLAFDEMHKLSLTPQGRVQLSKLFTLRPEWTLTTNVTDIEMENFFSVMYGNFQGAVQYNNDNSGIYAYGGGIREVCDRMLNRSKTPLENVADVNIYISQFSSGEFNYTDNDYRNYLDHLKDVNAKSSGRSWTYQTCNEFGFFQSTDIGANIFGAPTPANIFIDTCKEAFGPTFTPRFVYDAVEKSQKFYGGRDYFRGTNVLFTNGNIDPWHALSKYDGTGSVTTVLMNGTAHCAEMYPPRAEDAPDLAPIRALIEEKIGEWLDTPSAADHALHSASLCLLQLVLLLLLRF</sequence>
<dbReference type="InterPro" id="IPR008758">
    <property type="entry name" value="Peptidase_S28"/>
</dbReference>
<keyword evidence="6" id="KW-0560">Oxidoreductase</keyword>
<name>A0A0B2UZS4_TOXCA</name>
<dbReference type="InterPro" id="IPR042269">
    <property type="entry name" value="Ser_carbopepase_S28_SKS"/>
</dbReference>
<dbReference type="GO" id="GO:0004497">
    <property type="term" value="F:monooxygenase activity"/>
    <property type="evidence" value="ECO:0007669"/>
    <property type="project" value="UniProtKB-KW"/>
</dbReference>
<comment type="caution">
    <text evidence="10">The sequence shown here is derived from an EMBL/GenBank/DDBJ whole genome shotgun (WGS) entry which is preliminary data.</text>
</comment>
<dbReference type="PRINTS" id="PR00463">
    <property type="entry name" value="EP450I"/>
</dbReference>
<comment type="similarity">
    <text evidence="1">Belongs to the cytochrome P450 family.</text>
</comment>
<dbReference type="PANTHER" id="PTHR11010">
    <property type="entry name" value="PROTEASE S28 PRO-X CARBOXYPEPTIDASE-RELATED"/>
    <property type="match status" value="1"/>
</dbReference>
<dbReference type="InterPro" id="IPR017972">
    <property type="entry name" value="Cyt_P450_CS"/>
</dbReference>
<evidence type="ECO:0000256" key="8">
    <source>
        <dbReference type="PIRSR" id="PIRSR602401-1"/>
    </source>
</evidence>
<evidence type="ECO:0000256" key="9">
    <source>
        <dbReference type="SAM" id="Phobius"/>
    </source>
</evidence>
<proteinExistence type="inferred from homology"/>
<evidence type="ECO:0000256" key="4">
    <source>
        <dbReference type="ARBA" id="ARBA00022729"/>
    </source>
</evidence>
<dbReference type="PRINTS" id="PR00385">
    <property type="entry name" value="P450"/>
</dbReference>
<protein>
    <submittedName>
        <fullName evidence="10">Putative serine protease K12H4.7</fullName>
    </submittedName>
</protein>
<keyword evidence="5" id="KW-0378">Hydrolase</keyword>
<organism evidence="10 11">
    <name type="scientific">Toxocara canis</name>
    <name type="common">Canine roundworm</name>
    <dbReference type="NCBI Taxonomy" id="6265"/>
    <lineage>
        <taxon>Eukaryota</taxon>
        <taxon>Metazoa</taxon>
        <taxon>Ecdysozoa</taxon>
        <taxon>Nematoda</taxon>
        <taxon>Chromadorea</taxon>
        <taxon>Rhabditida</taxon>
        <taxon>Spirurina</taxon>
        <taxon>Ascaridomorpha</taxon>
        <taxon>Ascaridoidea</taxon>
        <taxon>Toxocaridae</taxon>
        <taxon>Toxocara</taxon>
    </lineage>
</organism>
<gene>
    <name evidence="10" type="primary">K12H4.7</name>
    <name evidence="10" type="ORF">Tcan_08781</name>
</gene>
<dbReference type="SUPFAM" id="SSF53474">
    <property type="entry name" value="alpha/beta-Hydrolases"/>
    <property type="match status" value="3"/>
</dbReference>
<dbReference type="Gene3D" id="3.40.50.1820">
    <property type="entry name" value="alpha/beta hydrolase"/>
    <property type="match status" value="3"/>
</dbReference>
<keyword evidence="7" id="KW-0325">Glycoprotein</keyword>
<evidence type="ECO:0000256" key="7">
    <source>
        <dbReference type="ARBA" id="ARBA00023180"/>
    </source>
</evidence>
<keyword evidence="4" id="KW-0732">Signal</keyword>
<dbReference type="Gene3D" id="1.10.630.10">
    <property type="entry name" value="Cytochrome P450"/>
    <property type="match status" value="1"/>
</dbReference>
<dbReference type="OrthoDB" id="1735038at2759"/>
<evidence type="ECO:0000256" key="6">
    <source>
        <dbReference type="ARBA" id="ARBA00023033"/>
    </source>
</evidence>
<evidence type="ECO:0000256" key="2">
    <source>
        <dbReference type="ARBA" id="ARBA00011079"/>
    </source>
</evidence>
<comment type="similarity">
    <text evidence="2">Belongs to the peptidase S28 family.</text>
</comment>
<evidence type="ECO:0000256" key="5">
    <source>
        <dbReference type="ARBA" id="ARBA00022801"/>
    </source>
</evidence>
<keyword evidence="8" id="KW-0349">Heme</keyword>
<keyword evidence="9" id="KW-0472">Membrane</keyword>
<reference evidence="10 11" key="1">
    <citation type="submission" date="2014-11" db="EMBL/GenBank/DDBJ databases">
        <title>Genetic blueprint of the zoonotic pathogen Toxocara canis.</title>
        <authorList>
            <person name="Zhu X.-Q."/>
            <person name="Korhonen P.K."/>
            <person name="Cai H."/>
            <person name="Young N.D."/>
            <person name="Nejsum P."/>
            <person name="von Samson-Himmelstjerna G."/>
            <person name="Boag P.R."/>
            <person name="Tan P."/>
            <person name="Li Q."/>
            <person name="Min J."/>
            <person name="Yang Y."/>
            <person name="Wang X."/>
            <person name="Fang X."/>
            <person name="Hall R.S."/>
            <person name="Hofmann A."/>
            <person name="Sternberg P.W."/>
            <person name="Jex A.R."/>
            <person name="Gasser R.B."/>
        </authorList>
    </citation>
    <scope>NUCLEOTIDE SEQUENCE [LARGE SCALE GENOMIC DNA]</scope>
    <source>
        <strain evidence="10">PN_DK_2014</strain>
    </source>
</reference>
<dbReference type="GO" id="GO:0006508">
    <property type="term" value="P:proteolysis"/>
    <property type="evidence" value="ECO:0007669"/>
    <property type="project" value="UniProtKB-KW"/>
</dbReference>
<dbReference type="Proteomes" id="UP000031036">
    <property type="component" value="Unassembled WGS sequence"/>
</dbReference>